<dbReference type="InterPro" id="IPR053781">
    <property type="entry name" value="F-box_AtFBL13-like"/>
</dbReference>
<dbReference type="InterPro" id="IPR055411">
    <property type="entry name" value="LRR_FXL15/At3g58940/PEG3-like"/>
</dbReference>
<evidence type="ECO:0000313" key="2">
    <source>
        <dbReference type="EMBL" id="ESQ34319.1"/>
    </source>
</evidence>
<dbReference type="Pfam" id="PF24758">
    <property type="entry name" value="LRR_At5g56370"/>
    <property type="match status" value="1"/>
</dbReference>
<feature type="non-terminal residue" evidence="2">
    <location>
        <position position="1"/>
    </location>
</feature>
<dbReference type="SUPFAM" id="SSF52047">
    <property type="entry name" value="RNI-like"/>
    <property type="match status" value="1"/>
</dbReference>
<accession>V4KSM3</accession>
<feature type="domain" description="F-box" evidence="1">
    <location>
        <begin position="10"/>
        <end position="58"/>
    </location>
</feature>
<dbReference type="InterPro" id="IPR036047">
    <property type="entry name" value="F-box-like_dom_sf"/>
</dbReference>
<gene>
    <name evidence="2" type="ORF">EUTSA_v10009950mg</name>
</gene>
<sequence length="434" mass="50179">RRERSNYGMENWFCDLPDDLLTRILLFVPTKDAVATSILSKRWRHVWRILPKLAFKDAGNESVGCFIEKSLQLHKSPKLQSLIVELGPRSPVDVDVGKLVENAVNRGVEELDFKLLWNADPTSFPKSLYTCDTLVYLTLSNKILVDVSSWARLPSLLYLELNDVVYKEEDSLVQLLSSSPVLKWLSVERRREDDNLKNFAVKDDEVEDNEVEDNAEEDFEVEEYEVENEEVEDDDALNGLLVIDTPALSYLNILDDRGYNCLIENMPCLDFMRSLSSVIHLDLFLTKPMAACCNAIKYSRLIELNFSPANSVEWLDPLMFLLQNSPKLKSLTIENNTEVLPPSWNQPSCIPGCLWSHLEIFRWRDYGGREVEKQLLTYILANSKYLKTVEISFIEVCHLEKRQKEIESMPRISTSSRLLFPTQMKKRFNGYMFN</sequence>
<organism evidence="2 3">
    <name type="scientific">Eutrema salsugineum</name>
    <name type="common">Saltwater cress</name>
    <name type="synonym">Sisymbrium salsugineum</name>
    <dbReference type="NCBI Taxonomy" id="72664"/>
    <lineage>
        <taxon>Eukaryota</taxon>
        <taxon>Viridiplantae</taxon>
        <taxon>Streptophyta</taxon>
        <taxon>Embryophyta</taxon>
        <taxon>Tracheophyta</taxon>
        <taxon>Spermatophyta</taxon>
        <taxon>Magnoliopsida</taxon>
        <taxon>eudicotyledons</taxon>
        <taxon>Gunneridae</taxon>
        <taxon>Pentapetalae</taxon>
        <taxon>rosids</taxon>
        <taxon>malvids</taxon>
        <taxon>Brassicales</taxon>
        <taxon>Brassicaceae</taxon>
        <taxon>Eutremeae</taxon>
        <taxon>Eutrema</taxon>
    </lineage>
</organism>
<dbReference type="SMART" id="SM00579">
    <property type="entry name" value="FBD"/>
    <property type="match status" value="1"/>
</dbReference>
<dbReference type="Proteomes" id="UP000030689">
    <property type="component" value="Unassembled WGS sequence"/>
</dbReference>
<evidence type="ECO:0000313" key="3">
    <source>
        <dbReference type="Proteomes" id="UP000030689"/>
    </source>
</evidence>
<dbReference type="SMART" id="SM00256">
    <property type="entry name" value="FBOX"/>
    <property type="match status" value="1"/>
</dbReference>
<dbReference type="InterPro" id="IPR032675">
    <property type="entry name" value="LRR_dom_sf"/>
</dbReference>
<dbReference type="Pfam" id="PF08387">
    <property type="entry name" value="FBD"/>
    <property type="match status" value="1"/>
</dbReference>
<reference evidence="2 3" key="1">
    <citation type="journal article" date="2013" name="Front. Plant Sci.">
        <title>The Reference Genome of the Halophytic Plant Eutrema salsugineum.</title>
        <authorList>
            <person name="Yang R."/>
            <person name="Jarvis D.E."/>
            <person name="Chen H."/>
            <person name="Beilstein M.A."/>
            <person name="Grimwood J."/>
            <person name="Jenkins J."/>
            <person name="Shu S."/>
            <person name="Prochnik S."/>
            <person name="Xin M."/>
            <person name="Ma C."/>
            <person name="Schmutz J."/>
            <person name="Wing R.A."/>
            <person name="Mitchell-Olds T."/>
            <person name="Schumaker K.S."/>
            <person name="Wang X."/>
        </authorList>
    </citation>
    <scope>NUCLEOTIDE SEQUENCE [LARGE SCALE GENOMIC DNA]</scope>
</reference>
<dbReference type="OMA" id="HLEIFRW"/>
<name>V4KSM3_EUTSA</name>
<dbReference type="PANTHER" id="PTHR31900:SF34">
    <property type="entry name" value="EMB|CAB62440.1-RELATED"/>
    <property type="match status" value="1"/>
</dbReference>
<dbReference type="Gene3D" id="1.20.1280.50">
    <property type="match status" value="1"/>
</dbReference>
<dbReference type="InterPro" id="IPR050232">
    <property type="entry name" value="FBL13/AtMIF1-like"/>
</dbReference>
<keyword evidence="3" id="KW-1185">Reference proteome</keyword>
<dbReference type="PROSITE" id="PS50181">
    <property type="entry name" value="FBOX"/>
    <property type="match status" value="1"/>
</dbReference>
<dbReference type="AlphaFoldDB" id="V4KSM3"/>
<dbReference type="KEGG" id="eus:EUTSA_v10009950mg"/>
<protein>
    <recommendedName>
        <fullName evidence="1">F-box domain-containing protein</fullName>
    </recommendedName>
</protein>
<evidence type="ECO:0000259" key="1">
    <source>
        <dbReference type="PROSITE" id="PS50181"/>
    </source>
</evidence>
<dbReference type="Pfam" id="PF00646">
    <property type="entry name" value="F-box"/>
    <property type="match status" value="1"/>
</dbReference>
<dbReference type="Gene3D" id="3.80.10.10">
    <property type="entry name" value="Ribonuclease Inhibitor"/>
    <property type="match status" value="1"/>
</dbReference>
<dbReference type="STRING" id="72664.V4KSM3"/>
<proteinExistence type="predicted"/>
<dbReference type="PANTHER" id="PTHR31900">
    <property type="entry name" value="F-BOX/RNI SUPERFAMILY PROTEIN-RELATED"/>
    <property type="match status" value="1"/>
</dbReference>
<dbReference type="Gramene" id="ESQ34319">
    <property type="protein sequence ID" value="ESQ34319"/>
    <property type="gene ID" value="EUTSA_v10009950mg"/>
</dbReference>
<dbReference type="EMBL" id="KI517683">
    <property type="protein sequence ID" value="ESQ34319.1"/>
    <property type="molecule type" value="Genomic_DNA"/>
</dbReference>
<dbReference type="InterPro" id="IPR006566">
    <property type="entry name" value="FBD"/>
</dbReference>
<dbReference type="InterPro" id="IPR001810">
    <property type="entry name" value="F-box_dom"/>
</dbReference>
<dbReference type="CDD" id="cd22160">
    <property type="entry name" value="F-box_AtFBL13-like"/>
    <property type="match status" value="1"/>
</dbReference>
<dbReference type="SUPFAM" id="SSF81383">
    <property type="entry name" value="F-box domain"/>
    <property type="match status" value="1"/>
</dbReference>